<dbReference type="InterPro" id="IPR005024">
    <property type="entry name" value="Snf7_fam"/>
</dbReference>
<evidence type="ECO:0000313" key="3">
    <source>
        <dbReference type="EMBL" id="KAL3310822.1"/>
    </source>
</evidence>
<reference evidence="3 4" key="1">
    <citation type="submission" date="2024-11" db="EMBL/GenBank/DDBJ databases">
        <title>Adaptive evolution of stress response genes in parasites aligns with host niche diversity.</title>
        <authorList>
            <person name="Hahn C."/>
            <person name="Resl P."/>
        </authorList>
    </citation>
    <scope>NUCLEOTIDE SEQUENCE [LARGE SCALE GENOMIC DNA]</scope>
    <source>
        <strain evidence="3">EGGRZ-B1_66</strain>
        <tissue evidence="3">Body</tissue>
    </source>
</reference>
<evidence type="ECO:0000256" key="2">
    <source>
        <dbReference type="SAM" id="MobiDB-lite"/>
    </source>
</evidence>
<gene>
    <name evidence="3" type="primary">CHMP3</name>
    <name evidence="3" type="ORF">Ciccas_010605</name>
</gene>
<dbReference type="AlphaFoldDB" id="A0ABD2PVB0"/>
<keyword evidence="4" id="KW-1185">Reference proteome</keyword>
<dbReference type="EMBL" id="JBJKFK010002632">
    <property type="protein sequence ID" value="KAL3310822.1"/>
    <property type="molecule type" value="Genomic_DNA"/>
</dbReference>
<comment type="similarity">
    <text evidence="1">Belongs to the SNF7 family.</text>
</comment>
<feature type="region of interest" description="Disordered" evidence="2">
    <location>
        <begin position="179"/>
        <end position="203"/>
    </location>
</feature>
<evidence type="ECO:0000313" key="4">
    <source>
        <dbReference type="Proteomes" id="UP001626550"/>
    </source>
</evidence>
<accession>A0ABD2PVB0</accession>
<name>A0ABD2PVB0_9PLAT</name>
<dbReference type="PANTHER" id="PTHR10476">
    <property type="entry name" value="CHARGED MULTIVESICULAR BODY PROTEIN"/>
    <property type="match status" value="1"/>
</dbReference>
<dbReference type="Gene3D" id="6.10.140.1230">
    <property type="match status" value="1"/>
</dbReference>
<comment type="caution">
    <text evidence="3">The sequence shown here is derived from an EMBL/GenBank/DDBJ whole genome shotgun (WGS) entry which is preliminary data.</text>
</comment>
<dbReference type="Pfam" id="PF03357">
    <property type="entry name" value="Snf7"/>
    <property type="match status" value="1"/>
</dbReference>
<dbReference type="Proteomes" id="UP001626550">
    <property type="component" value="Unassembled WGS sequence"/>
</dbReference>
<sequence length="217" mass="24376">MNFLKPKGPREQLLQVQGKFRDVKRKIGRERFEIEKHAKIAEQELKKLAKSGNLTAVRQLAAQLVVTRKQITKFYEAEATVDSINRTVSSQMRMNQCLQALSDSTQVIGKMNQLYSLPQISKDMRELSKEMMKMKLIDEMVSDIMEQESPTDEASVQAEIDAVIASVITDKLQDAPSVRKDSLPAMLPGPSQPISAEEEAEDAALKDRLQALLDETS</sequence>
<evidence type="ECO:0000256" key="1">
    <source>
        <dbReference type="ARBA" id="ARBA00006190"/>
    </source>
</evidence>
<proteinExistence type="inferred from homology"/>
<protein>
    <submittedName>
        <fullName evidence="3">Charged multivesicular body protein 3</fullName>
    </submittedName>
</protein>
<organism evidence="3 4">
    <name type="scientific">Cichlidogyrus casuarinus</name>
    <dbReference type="NCBI Taxonomy" id="1844966"/>
    <lineage>
        <taxon>Eukaryota</taxon>
        <taxon>Metazoa</taxon>
        <taxon>Spiralia</taxon>
        <taxon>Lophotrochozoa</taxon>
        <taxon>Platyhelminthes</taxon>
        <taxon>Monogenea</taxon>
        <taxon>Monopisthocotylea</taxon>
        <taxon>Dactylogyridea</taxon>
        <taxon>Ancyrocephalidae</taxon>
        <taxon>Cichlidogyrus</taxon>
    </lineage>
</organism>